<protein>
    <submittedName>
        <fullName evidence="2">Uncharacterized protein</fullName>
    </submittedName>
</protein>
<feature type="transmembrane region" description="Helical" evidence="1">
    <location>
        <begin position="7"/>
        <end position="27"/>
    </location>
</feature>
<keyword evidence="1" id="KW-0472">Membrane</keyword>
<gene>
    <name evidence="2" type="ORF">GCM10010842_08700</name>
</gene>
<sequence length="64" mass="6588">MKNLDPLLLLTAVVGAGLLMLLGRFAVTGELNEGLLSVMATMIGGLITALSTRKKDKGGDEDGS</sequence>
<feature type="transmembrane region" description="Helical" evidence="1">
    <location>
        <begin position="33"/>
        <end position="50"/>
    </location>
</feature>
<evidence type="ECO:0000256" key="1">
    <source>
        <dbReference type="SAM" id="Phobius"/>
    </source>
</evidence>
<keyword evidence="1" id="KW-0812">Transmembrane</keyword>
<comment type="caution">
    <text evidence="2">The sequence shown here is derived from an EMBL/GenBank/DDBJ whole genome shotgun (WGS) entry which is preliminary data.</text>
</comment>
<dbReference type="EMBL" id="BMOR01000002">
    <property type="protein sequence ID" value="GGN32221.1"/>
    <property type="molecule type" value="Genomic_DNA"/>
</dbReference>
<evidence type="ECO:0000313" key="2">
    <source>
        <dbReference type="EMBL" id="GGN32221.1"/>
    </source>
</evidence>
<dbReference type="RefSeq" id="WP_189054379.1">
    <property type="nucleotide sequence ID" value="NZ_BMOR01000002.1"/>
</dbReference>
<accession>A0ABQ2IVG8</accession>
<name>A0ABQ2IVG8_9DEIO</name>
<proteinExistence type="predicted"/>
<keyword evidence="3" id="KW-1185">Reference proteome</keyword>
<organism evidence="2 3">
    <name type="scientific">Deinococcus daejeonensis</name>
    <dbReference type="NCBI Taxonomy" id="1007098"/>
    <lineage>
        <taxon>Bacteria</taxon>
        <taxon>Thermotogati</taxon>
        <taxon>Deinococcota</taxon>
        <taxon>Deinococci</taxon>
        <taxon>Deinococcales</taxon>
        <taxon>Deinococcaceae</taxon>
        <taxon>Deinococcus</taxon>
    </lineage>
</organism>
<evidence type="ECO:0000313" key="3">
    <source>
        <dbReference type="Proteomes" id="UP000645517"/>
    </source>
</evidence>
<keyword evidence="1" id="KW-1133">Transmembrane helix</keyword>
<dbReference type="Proteomes" id="UP000645517">
    <property type="component" value="Unassembled WGS sequence"/>
</dbReference>
<reference evidence="3" key="1">
    <citation type="journal article" date="2019" name="Int. J. Syst. Evol. Microbiol.">
        <title>The Global Catalogue of Microorganisms (GCM) 10K type strain sequencing project: providing services to taxonomists for standard genome sequencing and annotation.</title>
        <authorList>
            <consortium name="The Broad Institute Genomics Platform"/>
            <consortium name="The Broad Institute Genome Sequencing Center for Infectious Disease"/>
            <person name="Wu L."/>
            <person name="Ma J."/>
        </authorList>
    </citation>
    <scope>NUCLEOTIDE SEQUENCE [LARGE SCALE GENOMIC DNA]</scope>
    <source>
        <strain evidence="3">JCM 16918</strain>
    </source>
</reference>